<organism evidence="2 3">
    <name type="scientific">Rozella allomycis (strain CSF55)</name>
    <dbReference type="NCBI Taxonomy" id="988480"/>
    <lineage>
        <taxon>Eukaryota</taxon>
        <taxon>Fungi</taxon>
        <taxon>Fungi incertae sedis</taxon>
        <taxon>Cryptomycota</taxon>
        <taxon>Cryptomycota incertae sedis</taxon>
        <taxon>Rozella</taxon>
    </lineage>
</organism>
<dbReference type="InterPro" id="IPR026983">
    <property type="entry name" value="DHC"/>
</dbReference>
<dbReference type="PANTHER" id="PTHR10676">
    <property type="entry name" value="DYNEIN HEAVY CHAIN FAMILY PROTEIN"/>
    <property type="match status" value="1"/>
</dbReference>
<dbReference type="GO" id="GO:0051959">
    <property type="term" value="F:dynein light intermediate chain binding"/>
    <property type="evidence" value="ECO:0007669"/>
    <property type="project" value="InterPro"/>
</dbReference>
<dbReference type="GO" id="GO:0008569">
    <property type="term" value="F:minus-end-directed microtubule motor activity"/>
    <property type="evidence" value="ECO:0007669"/>
    <property type="project" value="TreeGrafter"/>
</dbReference>
<dbReference type="GO" id="GO:0005868">
    <property type="term" value="C:cytoplasmic dynein complex"/>
    <property type="evidence" value="ECO:0007669"/>
    <property type="project" value="TreeGrafter"/>
</dbReference>
<dbReference type="Proteomes" id="UP000281549">
    <property type="component" value="Unassembled WGS sequence"/>
</dbReference>
<gene>
    <name evidence="2" type="ORF">ROZALSC1DRAFT_9614</name>
</gene>
<dbReference type="GO" id="GO:0035721">
    <property type="term" value="P:intraciliary retrograde transport"/>
    <property type="evidence" value="ECO:0007669"/>
    <property type="project" value="TreeGrafter"/>
</dbReference>
<dbReference type="GO" id="GO:0005930">
    <property type="term" value="C:axoneme"/>
    <property type="evidence" value="ECO:0007669"/>
    <property type="project" value="TreeGrafter"/>
</dbReference>
<proteinExistence type="predicted"/>
<dbReference type="AlphaFoldDB" id="A0A4P9YDW3"/>
<evidence type="ECO:0000259" key="1">
    <source>
        <dbReference type="Pfam" id="PF07728"/>
    </source>
</evidence>
<reference evidence="3" key="1">
    <citation type="journal article" date="2018" name="Nat. Microbiol.">
        <title>Leveraging single-cell genomics to expand the fungal tree of life.</title>
        <authorList>
            <person name="Ahrendt S.R."/>
            <person name="Quandt C.A."/>
            <person name="Ciobanu D."/>
            <person name="Clum A."/>
            <person name="Salamov A."/>
            <person name="Andreopoulos B."/>
            <person name="Cheng J.F."/>
            <person name="Woyke T."/>
            <person name="Pelin A."/>
            <person name="Henrissat B."/>
            <person name="Reynolds N.K."/>
            <person name="Benny G.L."/>
            <person name="Smith M.E."/>
            <person name="James T.Y."/>
            <person name="Grigoriev I.V."/>
        </authorList>
    </citation>
    <scope>NUCLEOTIDE SEQUENCE [LARGE SCALE GENOMIC DNA]</scope>
    <source>
        <strain evidence="3">CSF55</strain>
    </source>
</reference>
<dbReference type="GO" id="GO:0016887">
    <property type="term" value="F:ATP hydrolysis activity"/>
    <property type="evidence" value="ECO:0007669"/>
    <property type="project" value="InterPro"/>
</dbReference>
<dbReference type="GO" id="GO:0005524">
    <property type="term" value="F:ATP binding"/>
    <property type="evidence" value="ECO:0007669"/>
    <property type="project" value="InterPro"/>
</dbReference>
<dbReference type="InterPro" id="IPR011704">
    <property type="entry name" value="ATPase_dyneun-rel_AAA"/>
</dbReference>
<dbReference type="PANTHER" id="PTHR10676:SF352">
    <property type="entry name" value="CYTOPLASMIC DYNEIN 2 HEAVY CHAIN 1"/>
    <property type="match status" value="1"/>
</dbReference>
<dbReference type="InterPro" id="IPR027417">
    <property type="entry name" value="P-loop_NTPase"/>
</dbReference>
<protein>
    <recommendedName>
        <fullName evidence="1">ATPase dynein-related AAA domain-containing protein</fullName>
    </recommendedName>
</protein>
<dbReference type="EMBL" id="ML006602">
    <property type="protein sequence ID" value="RKP16390.1"/>
    <property type="molecule type" value="Genomic_DNA"/>
</dbReference>
<evidence type="ECO:0000313" key="3">
    <source>
        <dbReference type="Proteomes" id="UP000281549"/>
    </source>
</evidence>
<dbReference type="Pfam" id="PF07728">
    <property type="entry name" value="AAA_5"/>
    <property type="match status" value="1"/>
</dbReference>
<feature type="domain" description="ATPase dynein-related AAA" evidence="1">
    <location>
        <begin position="1"/>
        <end position="113"/>
    </location>
</feature>
<sequence length="114" mass="12709">MLLGPSKSGKTTVRKLLASLLNAQTIVINPKAMDKPYLLGTMDVDTREWKDGVLTVASREAACESGRVVWVVLDGDVDPEWVEALNSVLDDNRLYTVPSGERIRFGRNVRFVFE</sequence>
<feature type="non-terminal residue" evidence="2">
    <location>
        <position position="114"/>
    </location>
</feature>
<dbReference type="GO" id="GO:0060294">
    <property type="term" value="P:cilium movement involved in cell motility"/>
    <property type="evidence" value="ECO:0007669"/>
    <property type="project" value="TreeGrafter"/>
</dbReference>
<dbReference type="Gene3D" id="3.40.50.300">
    <property type="entry name" value="P-loop containing nucleotide triphosphate hydrolases"/>
    <property type="match status" value="1"/>
</dbReference>
<dbReference type="GO" id="GO:0060271">
    <property type="term" value="P:cilium assembly"/>
    <property type="evidence" value="ECO:0007669"/>
    <property type="project" value="TreeGrafter"/>
</dbReference>
<dbReference type="GO" id="GO:0097729">
    <property type="term" value="C:9+2 motile cilium"/>
    <property type="evidence" value="ECO:0007669"/>
    <property type="project" value="TreeGrafter"/>
</dbReference>
<name>A0A4P9YDW3_ROZAC</name>
<dbReference type="GO" id="GO:0045505">
    <property type="term" value="F:dynein intermediate chain binding"/>
    <property type="evidence" value="ECO:0007669"/>
    <property type="project" value="InterPro"/>
</dbReference>
<evidence type="ECO:0000313" key="2">
    <source>
        <dbReference type="EMBL" id="RKP16390.1"/>
    </source>
</evidence>
<accession>A0A4P9YDW3</accession>
<dbReference type="SUPFAM" id="SSF52540">
    <property type="entry name" value="P-loop containing nucleoside triphosphate hydrolases"/>
    <property type="match status" value="1"/>
</dbReference>